<accession>A0A0M1P423</accession>
<keyword evidence="2" id="KW-1185">Reference proteome</keyword>
<organism evidence="1 2">
    <name type="scientific">Paenibacillus solani</name>
    <dbReference type="NCBI Taxonomy" id="1705565"/>
    <lineage>
        <taxon>Bacteria</taxon>
        <taxon>Bacillati</taxon>
        <taxon>Bacillota</taxon>
        <taxon>Bacilli</taxon>
        <taxon>Bacillales</taxon>
        <taxon>Paenibacillaceae</taxon>
        <taxon>Paenibacillus</taxon>
    </lineage>
</organism>
<protein>
    <submittedName>
        <fullName evidence="1">Epimerase</fullName>
    </submittedName>
</protein>
<gene>
    <name evidence="1" type="ORF">AM231_08730</name>
</gene>
<dbReference type="PATRIC" id="fig|1705565.3.peg.3701"/>
<reference evidence="2" key="1">
    <citation type="submission" date="2015-08" db="EMBL/GenBank/DDBJ databases">
        <title>Genome sequencing project for genomic taxonomy and phylogenomics of Bacillus-like bacteria.</title>
        <authorList>
            <person name="Liu B."/>
            <person name="Wang J."/>
            <person name="Zhu Y."/>
            <person name="Liu G."/>
            <person name="Chen Q."/>
            <person name="Chen Z."/>
            <person name="Lan J."/>
            <person name="Che J."/>
            <person name="Ge C."/>
            <person name="Shi H."/>
            <person name="Pan Z."/>
            <person name="Liu X."/>
        </authorList>
    </citation>
    <scope>NUCLEOTIDE SEQUENCE [LARGE SCALE GENOMIC DNA]</scope>
    <source>
        <strain evidence="2">FJAT-22460</strain>
    </source>
</reference>
<sequence length="125" mass="14604">MSEQLALSFFGEYLVKRVRDEAIDDWERILSGKMKDQGSQQVFQALKSFDAEQLKFIFNMFPKIIDTTLHHLLWSLEQEEDINVMIKSNDHVFVNIKEVSDGLAGELYTEDGWISRFSSKKQLKI</sequence>
<dbReference type="Proteomes" id="UP000036932">
    <property type="component" value="Unassembled WGS sequence"/>
</dbReference>
<evidence type="ECO:0000313" key="2">
    <source>
        <dbReference type="Proteomes" id="UP000036932"/>
    </source>
</evidence>
<dbReference type="OrthoDB" id="292317at2"/>
<dbReference type="AlphaFoldDB" id="A0A0M1P423"/>
<dbReference type="RefSeq" id="WP_054402276.1">
    <property type="nucleotide sequence ID" value="NZ_LIUT01000001.1"/>
</dbReference>
<dbReference type="EMBL" id="LIUT01000001">
    <property type="protein sequence ID" value="KOR89233.1"/>
    <property type="molecule type" value="Genomic_DNA"/>
</dbReference>
<name>A0A0M1P423_9BACL</name>
<proteinExistence type="predicted"/>
<comment type="caution">
    <text evidence="1">The sequence shown here is derived from an EMBL/GenBank/DDBJ whole genome shotgun (WGS) entry which is preliminary data.</text>
</comment>
<evidence type="ECO:0000313" key="1">
    <source>
        <dbReference type="EMBL" id="KOR89233.1"/>
    </source>
</evidence>